<evidence type="ECO:0000313" key="5">
    <source>
        <dbReference type="EMBL" id="BDR55640.1"/>
    </source>
</evidence>
<evidence type="ECO:0000256" key="3">
    <source>
        <dbReference type="SAM" id="SignalP"/>
    </source>
</evidence>
<dbReference type="CDD" id="cd06347">
    <property type="entry name" value="PBP1_ABC_LivK_ligand_binding-like"/>
    <property type="match status" value="1"/>
</dbReference>
<reference evidence="5 6" key="1">
    <citation type="journal article" date="2023" name="Microbiol. Spectr.">
        <title>Symbiosis of Carpenter Bees with Uncharacterized Lactic Acid Bacteria Showing NAD Auxotrophy.</title>
        <authorList>
            <person name="Kawasaki S."/>
            <person name="Ozawa K."/>
            <person name="Mori T."/>
            <person name="Yamamoto A."/>
            <person name="Ito M."/>
            <person name="Ohkuma M."/>
            <person name="Sakamoto M."/>
            <person name="Matsutani M."/>
        </authorList>
    </citation>
    <scope>NUCLEOTIDE SEQUENCE [LARGE SCALE GENOMIC DNA]</scope>
    <source>
        <strain evidence="5 6">KimC2</strain>
    </source>
</reference>
<evidence type="ECO:0000313" key="6">
    <source>
        <dbReference type="Proteomes" id="UP001321804"/>
    </source>
</evidence>
<dbReference type="Proteomes" id="UP001321804">
    <property type="component" value="Chromosome"/>
</dbReference>
<comment type="similarity">
    <text evidence="1">Belongs to the leucine-binding protein family.</text>
</comment>
<accession>A0AAU9D044</accession>
<dbReference type="InterPro" id="IPR028082">
    <property type="entry name" value="Peripla_BP_I"/>
</dbReference>
<dbReference type="EMBL" id="AP026801">
    <property type="protein sequence ID" value="BDR55640.1"/>
    <property type="molecule type" value="Genomic_DNA"/>
</dbReference>
<dbReference type="Pfam" id="PF13458">
    <property type="entry name" value="Peripla_BP_6"/>
    <property type="match status" value="1"/>
</dbReference>
<proteinExistence type="inferred from homology"/>
<evidence type="ECO:0000259" key="4">
    <source>
        <dbReference type="Pfam" id="PF13458"/>
    </source>
</evidence>
<gene>
    <name evidence="5" type="primary">livA_1</name>
    <name evidence="5" type="ORF">KIMC2_02020</name>
</gene>
<dbReference type="AlphaFoldDB" id="A0AAU9D044"/>
<dbReference type="PANTHER" id="PTHR30483">
    <property type="entry name" value="LEUCINE-SPECIFIC-BINDING PROTEIN"/>
    <property type="match status" value="1"/>
</dbReference>
<dbReference type="PANTHER" id="PTHR30483:SF6">
    <property type="entry name" value="PERIPLASMIC BINDING PROTEIN OF ABC TRANSPORTER FOR NATURAL AMINO ACIDS"/>
    <property type="match status" value="1"/>
</dbReference>
<evidence type="ECO:0000256" key="2">
    <source>
        <dbReference type="ARBA" id="ARBA00022729"/>
    </source>
</evidence>
<dbReference type="Gene3D" id="3.40.50.2300">
    <property type="match status" value="2"/>
</dbReference>
<organism evidence="5 6">
    <name type="scientific">Xylocopilactobacillus apis</name>
    <dbReference type="NCBI Taxonomy" id="2932183"/>
    <lineage>
        <taxon>Bacteria</taxon>
        <taxon>Bacillati</taxon>
        <taxon>Bacillota</taxon>
        <taxon>Bacilli</taxon>
        <taxon>Lactobacillales</taxon>
        <taxon>Lactobacillaceae</taxon>
        <taxon>Xylocopilactobacillus</taxon>
    </lineage>
</organism>
<feature type="signal peptide" evidence="3">
    <location>
        <begin position="1"/>
        <end position="25"/>
    </location>
</feature>
<dbReference type="RefSeq" id="WP_317697133.1">
    <property type="nucleotide sequence ID" value="NZ_AP026801.1"/>
</dbReference>
<feature type="domain" description="Leucine-binding protein" evidence="4">
    <location>
        <begin position="39"/>
        <end position="383"/>
    </location>
</feature>
<feature type="chain" id="PRO_5043336415" evidence="3">
    <location>
        <begin position="26"/>
        <end position="394"/>
    </location>
</feature>
<keyword evidence="6" id="KW-1185">Reference proteome</keyword>
<protein>
    <submittedName>
        <fullName evidence="5">Branched-chain amino acid ABC transporter substrate-binding protein</fullName>
    </submittedName>
</protein>
<evidence type="ECO:0000256" key="1">
    <source>
        <dbReference type="ARBA" id="ARBA00010062"/>
    </source>
</evidence>
<dbReference type="SUPFAM" id="SSF53822">
    <property type="entry name" value="Periplasmic binding protein-like I"/>
    <property type="match status" value="1"/>
</dbReference>
<dbReference type="KEGG" id="xak:KIMC2_02020"/>
<name>A0AAU9D044_9LACO</name>
<dbReference type="InterPro" id="IPR051010">
    <property type="entry name" value="BCAA_transport"/>
</dbReference>
<dbReference type="InterPro" id="IPR028081">
    <property type="entry name" value="Leu-bd"/>
</dbReference>
<dbReference type="PROSITE" id="PS51257">
    <property type="entry name" value="PROKAR_LIPOPROTEIN"/>
    <property type="match status" value="1"/>
</dbReference>
<sequence length="394" mass="42471">MKKMKQISVLVMLLSLSIFFLVGCAAKPQTIGNEPKGSEISIGVNLELSGNAAAYGQAALKGINYASDQINHDGGIKIKGKRMKIKLVTKDNTSNNYQTAMANSNLASSVKVSAIIGPCVSANVAAGLPKATESAVPVLTSQGTSDKLTLQRNGEVQPDAFRACYTDSYQGVILAHYADNVLKANTVAILGDKTSDYSVGLIKAFKSAYKGKIVDTQYYQAGDKDFNATITKLKGEKFKALFVPGYYNEAGLIIKQARQAGIKAAILGPDGFSDDTLFKLAGKENSTNIYYTNHFDPMVPNDRVKPFIKDYKKKFKEEPSGFTALGYDAVYMIKTAIENEQSANSKKVALGLANLKDFKGVTGTMTMDKNHNPKKDVIVVKFNHGVKVSATAVK</sequence>
<keyword evidence="2 3" id="KW-0732">Signal</keyword>